<protein>
    <recommendedName>
        <fullName evidence="4">Peptidase M20 dimerisation domain-containing protein</fullName>
    </recommendedName>
</protein>
<dbReference type="eggNOG" id="COG0624">
    <property type="taxonomic scope" value="Bacteria"/>
</dbReference>
<dbReference type="HOGENOM" id="CLU_029469_2_1_5"/>
<name>N0BB82_9HYPH</name>
<dbReference type="Gene3D" id="3.30.70.360">
    <property type="match status" value="1"/>
</dbReference>
<dbReference type="InterPro" id="IPR002933">
    <property type="entry name" value="Peptidase_M20"/>
</dbReference>
<dbReference type="GO" id="GO:0006508">
    <property type="term" value="P:proteolysis"/>
    <property type="evidence" value="ECO:0007669"/>
    <property type="project" value="UniProtKB-KW"/>
</dbReference>
<dbReference type="InterPro" id="IPR051458">
    <property type="entry name" value="Cyt/Met_Dipeptidase"/>
</dbReference>
<keyword evidence="3" id="KW-0378">Hydrolase</keyword>
<evidence type="ECO:0000256" key="3">
    <source>
        <dbReference type="ARBA" id="ARBA00022801"/>
    </source>
</evidence>
<dbReference type="KEGG" id="hdt:HYPDE_28503"/>
<dbReference type="OrthoDB" id="9761532at2"/>
<keyword evidence="6" id="KW-1185">Reference proteome</keyword>
<keyword evidence="2" id="KW-0479">Metal-binding</keyword>
<sequence length="467" mass="50012">MTALETVLDTLGQSKSAGLDRLFELLRIDSVSTDPAYRASCRKAADWCAATLRDIGFAEAKVVSTSGHPMVVAHDRTEREPGLPRVLFYGHYDVQPPDPLDLWQTPPFEPRITTEPSNGEVIVARGAEDNKGQLMTFFEAARAWMKVAGKLPIAVSVLIEGEEECGSPSLPGFLAKHGDELKADLVLVCDTGQWDKDTPAITTMLRGLVGDELVISGPGRDLHSGIYGGPVTNPIRVLAKVMAALHDDTGRVAVPGFYDGVKDPAPEQLAQWKSLGLRAEAFLGAVGLKTAAGEKGRSVIEQLWSRPTLEFNGVTGGYQGVGSKTVIPAKASVKITCRLVSGQDPDKVMKALHDYVETVLPADCKATWLGHHGSGAVSFDTADPSMQAAAKALEEEWGRPAVLMGSGASIPIVTSFRDALGMDSLLIGFGLDDDRIHSPNEKYNMRSFEKGARSWARILAALAPTAT</sequence>
<dbReference type="STRING" id="670307.HYPDE_28503"/>
<dbReference type="NCBIfam" id="NF006053">
    <property type="entry name" value="PRK08201.1"/>
    <property type="match status" value="1"/>
</dbReference>
<dbReference type="SUPFAM" id="SSF53187">
    <property type="entry name" value="Zn-dependent exopeptidases"/>
    <property type="match status" value="1"/>
</dbReference>
<evidence type="ECO:0000259" key="4">
    <source>
        <dbReference type="Pfam" id="PF07687"/>
    </source>
</evidence>
<evidence type="ECO:0000313" key="5">
    <source>
        <dbReference type="EMBL" id="AGK57380.1"/>
    </source>
</evidence>
<dbReference type="Pfam" id="PF07687">
    <property type="entry name" value="M20_dimer"/>
    <property type="match status" value="1"/>
</dbReference>
<dbReference type="AlphaFoldDB" id="N0BB82"/>
<dbReference type="GO" id="GO:0008233">
    <property type="term" value="F:peptidase activity"/>
    <property type="evidence" value="ECO:0007669"/>
    <property type="project" value="UniProtKB-KW"/>
</dbReference>
<dbReference type="Proteomes" id="UP000005952">
    <property type="component" value="Chromosome"/>
</dbReference>
<organism evidence="5 6">
    <name type="scientific">Hyphomicrobium denitrificans 1NES1</name>
    <dbReference type="NCBI Taxonomy" id="670307"/>
    <lineage>
        <taxon>Bacteria</taxon>
        <taxon>Pseudomonadati</taxon>
        <taxon>Pseudomonadota</taxon>
        <taxon>Alphaproteobacteria</taxon>
        <taxon>Hyphomicrobiales</taxon>
        <taxon>Hyphomicrobiaceae</taxon>
        <taxon>Hyphomicrobium</taxon>
    </lineage>
</organism>
<reference evidence="5 6" key="1">
    <citation type="journal article" date="2013" name="Genome Announc.">
        <title>Genome sequences for three denitrifying bacterial strains isolated from a uranium- and nitrate-contaminated subsurface environment.</title>
        <authorList>
            <person name="Venkatramanan R."/>
            <person name="Prakash O."/>
            <person name="Woyke T."/>
            <person name="Chain P."/>
            <person name="Goodwin L.A."/>
            <person name="Watson D."/>
            <person name="Brooks S."/>
            <person name="Kostka J.E."/>
            <person name="Green S.J."/>
        </authorList>
    </citation>
    <scope>NUCLEOTIDE SEQUENCE [LARGE SCALE GENOMIC DNA]</scope>
    <source>
        <strain evidence="5 6">1NES1</strain>
    </source>
</reference>
<dbReference type="EMBL" id="CP005587">
    <property type="protein sequence ID" value="AGK57380.1"/>
    <property type="molecule type" value="Genomic_DNA"/>
</dbReference>
<feature type="domain" description="Peptidase M20 dimerisation" evidence="4">
    <location>
        <begin position="206"/>
        <end position="363"/>
    </location>
</feature>
<proteinExistence type="predicted"/>
<evidence type="ECO:0000313" key="6">
    <source>
        <dbReference type="Proteomes" id="UP000005952"/>
    </source>
</evidence>
<evidence type="ECO:0000256" key="1">
    <source>
        <dbReference type="ARBA" id="ARBA00022670"/>
    </source>
</evidence>
<dbReference type="NCBIfam" id="NF006579">
    <property type="entry name" value="PRK09104.1"/>
    <property type="match status" value="1"/>
</dbReference>
<dbReference type="Pfam" id="PF01546">
    <property type="entry name" value="Peptidase_M20"/>
    <property type="match status" value="1"/>
</dbReference>
<dbReference type="Gene3D" id="3.40.630.10">
    <property type="entry name" value="Zn peptidases"/>
    <property type="match status" value="1"/>
</dbReference>
<gene>
    <name evidence="5" type="ORF">HYPDE_28503</name>
</gene>
<dbReference type="RefSeq" id="WP_015597417.1">
    <property type="nucleotide sequence ID" value="NC_021172.1"/>
</dbReference>
<evidence type="ECO:0000256" key="2">
    <source>
        <dbReference type="ARBA" id="ARBA00022723"/>
    </source>
</evidence>
<dbReference type="NCBIfam" id="NF005914">
    <property type="entry name" value="PRK07907.1"/>
    <property type="match status" value="1"/>
</dbReference>
<dbReference type="PANTHER" id="PTHR43270:SF12">
    <property type="entry name" value="SUCCINYL-DIAMINOPIMELATE DESUCCINYLASE"/>
    <property type="match status" value="1"/>
</dbReference>
<dbReference type="InterPro" id="IPR011650">
    <property type="entry name" value="Peptidase_M20_dimer"/>
</dbReference>
<keyword evidence="1" id="KW-0645">Protease</keyword>
<accession>N0BB82</accession>
<dbReference type="GO" id="GO:0046872">
    <property type="term" value="F:metal ion binding"/>
    <property type="evidence" value="ECO:0007669"/>
    <property type="project" value="UniProtKB-KW"/>
</dbReference>
<dbReference type="PANTHER" id="PTHR43270">
    <property type="entry name" value="BETA-ALA-HIS DIPEPTIDASE"/>
    <property type="match status" value="1"/>
</dbReference>